<evidence type="ECO:0008006" key="3">
    <source>
        <dbReference type="Google" id="ProtNLM"/>
    </source>
</evidence>
<gene>
    <name evidence="1" type="ORF">EMQ25_03965</name>
</gene>
<sequence>MIRTLNFILVLTSILGLVAVYGLKFSVEETASSKFALERTIEAQEAELSLLKADWSFLNQPGHIAPIVQRHEAALALVRIDQKQFGSFNDIPMRPAEPDTDALDELFQLLNAGIDPIDQILEQILEE</sequence>
<dbReference type="EMBL" id="RZNJ01000001">
    <property type="protein sequence ID" value="RUT35115.1"/>
    <property type="molecule type" value="Genomic_DNA"/>
</dbReference>
<dbReference type="Proteomes" id="UP000281547">
    <property type="component" value="Unassembled WGS sequence"/>
</dbReference>
<dbReference type="OrthoDB" id="7165680at2"/>
<comment type="caution">
    <text evidence="1">The sequence shown here is derived from an EMBL/GenBank/DDBJ whole genome shotgun (WGS) entry which is preliminary data.</text>
</comment>
<dbReference type="RefSeq" id="WP_127187235.1">
    <property type="nucleotide sequence ID" value="NZ_RZNJ01000001.1"/>
</dbReference>
<protein>
    <recommendedName>
        <fullName evidence="3">Cell division protein FtsL</fullName>
    </recommendedName>
</protein>
<dbReference type="AlphaFoldDB" id="A0A433XM00"/>
<accession>A0A433XM00</accession>
<name>A0A433XM00_9HYPH</name>
<evidence type="ECO:0000313" key="1">
    <source>
        <dbReference type="EMBL" id="RUT35115.1"/>
    </source>
</evidence>
<organism evidence="1 2">
    <name type="scientific">Arsenicitalea aurantiaca</name>
    <dbReference type="NCBI Taxonomy" id="1783274"/>
    <lineage>
        <taxon>Bacteria</taxon>
        <taxon>Pseudomonadati</taxon>
        <taxon>Pseudomonadota</taxon>
        <taxon>Alphaproteobacteria</taxon>
        <taxon>Hyphomicrobiales</taxon>
        <taxon>Devosiaceae</taxon>
        <taxon>Arsenicitalea</taxon>
    </lineage>
</organism>
<keyword evidence="2" id="KW-1185">Reference proteome</keyword>
<reference evidence="1 2" key="1">
    <citation type="journal article" date="2016" name="Int. J. Syst. Evol. Microbiol.">
        <title>Arsenicitalea aurantiaca gen. nov., sp. nov., a new member of the family Hyphomicrobiaceae, isolated from high-arsenic sediment.</title>
        <authorList>
            <person name="Mu Y."/>
            <person name="Zhou L."/>
            <person name="Zeng X.C."/>
            <person name="Liu L."/>
            <person name="Pan Y."/>
            <person name="Chen X."/>
            <person name="Wang J."/>
            <person name="Li S."/>
            <person name="Li W.J."/>
            <person name="Wang Y."/>
        </authorList>
    </citation>
    <scope>NUCLEOTIDE SEQUENCE [LARGE SCALE GENOMIC DNA]</scope>
    <source>
        <strain evidence="1 2">42-50</strain>
    </source>
</reference>
<evidence type="ECO:0000313" key="2">
    <source>
        <dbReference type="Proteomes" id="UP000281547"/>
    </source>
</evidence>
<proteinExistence type="predicted"/>